<evidence type="ECO:0000256" key="6">
    <source>
        <dbReference type="ARBA" id="ARBA00023157"/>
    </source>
</evidence>
<keyword evidence="4" id="KW-0732">Signal</keyword>
<feature type="non-terminal residue" evidence="9">
    <location>
        <position position="1"/>
    </location>
</feature>
<evidence type="ECO:0000256" key="3">
    <source>
        <dbReference type="ARBA" id="ARBA00022525"/>
    </source>
</evidence>
<accession>A0A852BWG9</accession>
<keyword evidence="6" id="KW-1015">Disulfide bond</keyword>
<comment type="caution">
    <text evidence="9">The sequence shown here is derived from an EMBL/GenBank/DDBJ whole genome shotgun (WGS) entry which is preliminary data.</text>
</comment>
<comment type="subcellular location">
    <subcellularLocation>
        <location evidence="1">Secreted</location>
    </subcellularLocation>
</comment>
<organism evidence="9 10">
    <name type="scientific">Ramphastos sulfuratus</name>
    <dbReference type="NCBI Taxonomy" id="322582"/>
    <lineage>
        <taxon>Eukaryota</taxon>
        <taxon>Metazoa</taxon>
        <taxon>Chordata</taxon>
        <taxon>Craniata</taxon>
        <taxon>Vertebrata</taxon>
        <taxon>Euteleostomi</taxon>
        <taxon>Archelosauria</taxon>
        <taxon>Archosauria</taxon>
        <taxon>Dinosauria</taxon>
        <taxon>Saurischia</taxon>
        <taxon>Theropoda</taxon>
        <taxon>Coelurosauria</taxon>
        <taxon>Aves</taxon>
        <taxon>Neognathae</taxon>
        <taxon>Neoaves</taxon>
        <taxon>Telluraves</taxon>
        <taxon>Coraciimorphae</taxon>
        <taxon>Piciformes</taxon>
        <taxon>Ramphastidae</taxon>
        <taxon>Ramphastos</taxon>
    </lineage>
</organism>
<name>A0A852BWG9_9PICI</name>
<dbReference type="SUPFAM" id="SSF57501">
    <property type="entry name" value="Cystine-knot cytokines"/>
    <property type="match status" value="1"/>
</dbReference>
<dbReference type="InterPro" id="IPR043401">
    <property type="entry name" value="GDNF_fam"/>
</dbReference>
<evidence type="ECO:0000256" key="7">
    <source>
        <dbReference type="SAM" id="MobiDB-lite"/>
    </source>
</evidence>
<dbReference type="EMBL" id="WBNM01009186">
    <property type="protein sequence ID" value="NXP72267.1"/>
    <property type="molecule type" value="Genomic_DNA"/>
</dbReference>
<dbReference type="Proteomes" id="UP000611227">
    <property type="component" value="Unassembled WGS sequence"/>
</dbReference>
<gene>
    <name evidence="9" type="primary">Pspn</name>
    <name evidence="9" type="ORF">RAMSUL_R15355</name>
</gene>
<sequence>AAPPLSPRGGSSSSSSSSPRCELRSRTLPVRELGLGYPSEELVRFRYCWGGCPSPPTNHGLVLARLKPWEGSAEGSGLGPC</sequence>
<keyword evidence="5" id="KW-0339">Growth factor</keyword>
<evidence type="ECO:0000256" key="1">
    <source>
        <dbReference type="ARBA" id="ARBA00004613"/>
    </source>
</evidence>
<evidence type="ECO:0000256" key="4">
    <source>
        <dbReference type="ARBA" id="ARBA00022729"/>
    </source>
</evidence>
<reference evidence="9" key="1">
    <citation type="submission" date="2019-09" db="EMBL/GenBank/DDBJ databases">
        <title>Bird 10,000 Genomes (B10K) Project - Family phase.</title>
        <authorList>
            <person name="Zhang G."/>
        </authorList>
    </citation>
    <scope>NUCLEOTIDE SEQUENCE</scope>
    <source>
        <strain evidence="9">B10K-DU-001-30</strain>
        <tissue evidence="9">Muscle</tissue>
    </source>
</reference>
<dbReference type="Gene3D" id="2.10.90.10">
    <property type="entry name" value="Cystine-knot cytokines"/>
    <property type="match status" value="1"/>
</dbReference>
<feature type="region of interest" description="Disordered" evidence="7">
    <location>
        <begin position="1"/>
        <end position="23"/>
    </location>
</feature>
<evidence type="ECO:0000259" key="8">
    <source>
        <dbReference type="PROSITE" id="PS51362"/>
    </source>
</evidence>
<comment type="similarity">
    <text evidence="2">Belongs to the TGF-beta family. GDNF subfamily.</text>
</comment>
<proteinExistence type="inferred from homology"/>
<dbReference type="GO" id="GO:0030116">
    <property type="term" value="F:glial cell-derived neurotrophic factor receptor binding"/>
    <property type="evidence" value="ECO:0007669"/>
    <property type="project" value="InterPro"/>
</dbReference>
<keyword evidence="10" id="KW-1185">Reference proteome</keyword>
<dbReference type="GO" id="GO:0048731">
    <property type="term" value="P:system development"/>
    <property type="evidence" value="ECO:0007669"/>
    <property type="project" value="UniProtKB-ARBA"/>
</dbReference>
<feature type="domain" description="TGF-beta family profile" evidence="8">
    <location>
        <begin position="5"/>
        <end position="81"/>
    </location>
</feature>
<dbReference type="GO" id="GO:0005576">
    <property type="term" value="C:extracellular region"/>
    <property type="evidence" value="ECO:0007669"/>
    <property type="project" value="UniProtKB-SubCell"/>
</dbReference>
<dbReference type="PROSITE" id="PS51362">
    <property type="entry name" value="TGF_BETA_2"/>
    <property type="match status" value="1"/>
</dbReference>
<evidence type="ECO:0000313" key="9">
    <source>
        <dbReference type="EMBL" id="NXP72267.1"/>
    </source>
</evidence>
<dbReference type="GO" id="GO:0008083">
    <property type="term" value="F:growth factor activity"/>
    <property type="evidence" value="ECO:0007669"/>
    <property type="project" value="UniProtKB-KW"/>
</dbReference>
<evidence type="ECO:0000256" key="2">
    <source>
        <dbReference type="ARBA" id="ARBA00009832"/>
    </source>
</evidence>
<dbReference type="GO" id="GO:0030971">
    <property type="term" value="F:receptor tyrosine kinase binding"/>
    <property type="evidence" value="ECO:0007669"/>
    <property type="project" value="InterPro"/>
</dbReference>
<keyword evidence="3" id="KW-0964">Secreted</keyword>
<evidence type="ECO:0000313" key="10">
    <source>
        <dbReference type="Proteomes" id="UP000611227"/>
    </source>
</evidence>
<dbReference type="AlphaFoldDB" id="A0A852BWG9"/>
<protein>
    <submittedName>
        <fullName evidence="9">PSPN protein</fullName>
    </submittedName>
</protein>
<dbReference type="InterPro" id="IPR001839">
    <property type="entry name" value="TGF-b_C"/>
</dbReference>
<feature type="compositionally biased region" description="Low complexity" evidence="7">
    <location>
        <begin position="7"/>
        <end position="20"/>
    </location>
</feature>
<dbReference type="PANTHER" id="PTHR12173:SF8">
    <property type="entry name" value="PERSEPHIN"/>
    <property type="match status" value="1"/>
</dbReference>
<dbReference type="InterPro" id="IPR029034">
    <property type="entry name" value="Cystine-knot_cytokine"/>
</dbReference>
<dbReference type="PANTHER" id="PTHR12173">
    <property type="entry name" value="GDNF SUBFAMILY OF TGF-BETA FAMILY"/>
    <property type="match status" value="1"/>
</dbReference>
<evidence type="ECO:0000256" key="5">
    <source>
        <dbReference type="ARBA" id="ARBA00023030"/>
    </source>
</evidence>
<feature type="non-terminal residue" evidence="9">
    <location>
        <position position="81"/>
    </location>
</feature>